<evidence type="ECO:0000256" key="7">
    <source>
        <dbReference type="ARBA" id="ARBA00022840"/>
    </source>
</evidence>
<keyword evidence="2 9" id="KW-0963">Cytoplasm</keyword>
<comment type="function">
    <text evidence="9">Required for the formation of a threonylcarbamoyl group on adenosine at position 37 (t(6)A37) in tRNAs that read codons beginning with adenine. Catalyzes the conversion of L-threonine, HCO(3)(-)/CO(2) and ATP to give threonylcarbamoyl-AMP (TC-AMP) as the acyladenylate intermediate, with the release of diphosphate.</text>
</comment>
<evidence type="ECO:0000259" key="10">
    <source>
        <dbReference type="PROSITE" id="PS51163"/>
    </source>
</evidence>
<dbReference type="RefSeq" id="WP_189572159.1">
    <property type="nucleotide sequence ID" value="NZ_BMXV01000001.1"/>
</dbReference>
<dbReference type="InterPro" id="IPR050156">
    <property type="entry name" value="TC-AMP_synthase_SUA5"/>
</dbReference>
<dbReference type="HAMAP" id="MF_01852">
    <property type="entry name" value="TsaC"/>
    <property type="match status" value="1"/>
</dbReference>
<dbReference type="PANTHER" id="PTHR17490">
    <property type="entry name" value="SUA5"/>
    <property type="match status" value="1"/>
</dbReference>
<evidence type="ECO:0000256" key="1">
    <source>
        <dbReference type="ARBA" id="ARBA00004496"/>
    </source>
</evidence>
<evidence type="ECO:0000256" key="5">
    <source>
        <dbReference type="ARBA" id="ARBA00022695"/>
    </source>
</evidence>
<keyword evidence="12" id="KW-1185">Reference proteome</keyword>
<gene>
    <name evidence="9 11" type="primary">tsaC</name>
    <name evidence="11" type="ORF">GCM10007071_04630</name>
</gene>
<evidence type="ECO:0000256" key="2">
    <source>
        <dbReference type="ARBA" id="ARBA00022490"/>
    </source>
</evidence>
<dbReference type="InterPro" id="IPR006070">
    <property type="entry name" value="Sua5-like_dom"/>
</dbReference>
<dbReference type="Proteomes" id="UP000601597">
    <property type="component" value="Unassembled WGS sequence"/>
</dbReference>
<keyword evidence="6 9" id="KW-0547">Nucleotide-binding</keyword>
<dbReference type="PANTHER" id="PTHR17490:SF18">
    <property type="entry name" value="THREONYLCARBAMOYL-AMP SYNTHASE"/>
    <property type="match status" value="1"/>
</dbReference>
<dbReference type="PROSITE" id="PS51163">
    <property type="entry name" value="YRDC"/>
    <property type="match status" value="1"/>
</dbReference>
<comment type="subcellular location">
    <subcellularLocation>
        <location evidence="1 9">Cytoplasm</location>
    </subcellularLocation>
</comment>
<keyword evidence="4 9" id="KW-0819">tRNA processing</keyword>
<name>A0ABQ3AP10_9GAMM</name>
<comment type="caution">
    <text evidence="11">The sequence shown here is derived from an EMBL/GenBank/DDBJ whole genome shotgun (WGS) entry which is preliminary data.</text>
</comment>
<dbReference type="Pfam" id="PF01300">
    <property type="entry name" value="Sua5_yciO_yrdC"/>
    <property type="match status" value="1"/>
</dbReference>
<keyword evidence="3 9" id="KW-0808">Transferase</keyword>
<comment type="catalytic activity">
    <reaction evidence="8 9">
        <text>L-threonine + hydrogencarbonate + ATP = L-threonylcarbamoyladenylate + diphosphate + H2O</text>
        <dbReference type="Rhea" id="RHEA:36407"/>
        <dbReference type="ChEBI" id="CHEBI:15377"/>
        <dbReference type="ChEBI" id="CHEBI:17544"/>
        <dbReference type="ChEBI" id="CHEBI:30616"/>
        <dbReference type="ChEBI" id="CHEBI:33019"/>
        <dbReference type="ChEBI" id="CHEBI:57926"/>
        <dbReference type="ChEBI" id="CHEBI:73682"/>
        <dbReference type="EC" id="2.7.7.87"/>
    </reaction>
</comment>
<protein>
    <recommendedName>
        <fullName evidence="9">Threonylcarbamoyl-AMP synthase</fullName>
        <shortName evidence="9">TC-AMP synthase</shortName>
        <ecNumber evidence="9">2.7.7.87</ecNumber>
    </recommendedName>
    <alternativeName>
        <fullName evidence="9">L-threonylcarbamoyladenylate synthase</fullName>
    </alternativeName>
    <alternativeName>
        <fullName evidence="9">t(6)A37 threonylcarbamoyladenosine biosynthesis protein TsaC</fullName>
    </alternativeName>
    <alternativeName>
        <fullName evidence="9">tRNA threonylcarbamoyladenosine biosynthesis protein TsaC</fullName>
    </alternativeName>
</protein>
<reference evidence="12" key="1">
    <citation type="journal article" date="2019" name="Int. J. Syst. Evol. Microbiol.">
        <title>The Global Catalogue of Microorganisms (GCM) 10K type strain sequencing project: providing services to taxonomists for standard genome sequencing and annotation.</title>
        <authorList>
            <consortium name="The Broad Institute Genomics Platform"/>
            <consortium name="The Broad Institute Genome Sequencing Center for Infectious Disease"/>
            <person name="Wu L."/>
            <person name="Ma J."/>
        </authorList>
    </citation>
    <scope>NUCLEOTIDE SEQUENCE [LARGE SCALE GENOMIC DNA]</scope>
    <source>
        <strain evidence="12">KCTC 22280</strain>
    </source>
</reference>
<keyword evidence="7 9" id="KW-0067">ATP-binding</keyword>
<evidence type="ECO:0000256" key="9">
    <source>
        <dbReference type="HAMAP-Rule" id="MF_01852"/>
    </source>
</evidence>
<proteinExistence type="inferred from homology"/>
<dbReference type="InterPro" id="IPR023535">
    <property type="entry name" value="TC-AMP_synthase"/>
</dbReference>
<keyword evidence="5 9" id="KW-0548">Nucleotidyltransferase</keyword>
<evidence type="ECO:0000256" key="4">
    <source>
        <dbReference type="ARBA" id="ARBA00022694"/>
    </source>
</evidence>
<organism evidence="11 12">
    <name type="scientific">Marinobacter zhanjiangensis</name>
    <dbReference type="NCBI Taxonomy" id="578215"/>
    <lineage>
        <taxon>Bacteria</taxon>
        <taxon>Pseudomonadati</taxon>
        <taxon>Pseudomonadota</taxon>
        <taxon>Gammaproteobacteria</taxon>
        <taxon>Pseudomonadales</taxon>
        <taxon>Marinobacteraceae</taxon>
        <taxon>Marinobacter</taxon>
    </lineage>
</organism>
<dbReference type="Gene3D" id="3.90.870.10">
    <property type="entry name" value="DHBP synthase"/>
    <property type="match status" value="1"/>
</dbReference>
<evidence type="ECO:0000256" key="8">
    <source>
        <dbReference type="ARBA" id="ARBA00048366"/>
    </source>
</evidence>
<dbReference type="SUPFAM" id="SSF55821">
    <property type="entry name" value="YrdC/RibB"/>
    <property type="match status" value="1"/>
</dbReference>
<evidence type="ECO:0000256" key="3">
    <source>
        <dbReference type="ARBA" id="ARBA00022679"/>
    </source>
</evidence>
<feature type="domain" description="YrdC-like" evidence="10">
    <location>
        <begin position="10"/>
        <end position="191"/>
    </location>
</feature>
<evidence type="ECO:0000313" key="11">
    <source>
        <dbReference type="EMBL" id="GGY60955.1"/>
    </source>
</evidence>
<comment type="similarity">
    <text evidence="9">Belongs to the SUA5 family. TsaC subfamily.</text>
</comment>
<dbReference type="InterPro" id="IPR017945">
    <property type="entry name" value="DHBP_synth_RibB-like_a/b_dom"/>
</dbReference>
<evidence type="ECO:0000313" key="12">
    <source>
        <dbReference type="Proteomes" id="UP000601597"/>
    </source>
</evidence>
<accession>A0ABQ3AP10</accession>
<evidence type="ECO:0000256" key="6">
    <source>
        <dbReference type="ARBA" id="ARBA00022741"/>
    </source>
</evidence>
<dbReference type="EMBL" id="BMXV01000001">
    <property type="protein sequence ID" value="GGY60955.1"/>
    <property type="molecule type" value="Genomic_DNA"/>
</dbReference>
<sequence>MTTATNLATPWSRQRLRHVLEGDGVIAYPTEAVWGLGCNPWSEFAVDTILALKQRPMHKGLILVAASVEQIGFLLDPLPPAVRQRAESHWPGPVTCVVPDVAARIPHWVRGDHDTIAVRVSAHPLVQRLCRLAGMPLVSTSCNPAGREPARAPWQVRRYFPDGIDLMVSGSLGDSRQPSTIIDITTGQKLR</sequence>
<dbReference type="EC" id="2.7.7.87" evidence="9"/>